<dbReference type="InterPro" id="IPR046867">
    <property type="entry name" value="AldOxase/xan_DH_MoCoBD2"/>
</dbReference>
<evidence type="ECO:0000259" key="2">
    <source>
        <dbReference type="SMART" id="SM01008"/>
    </source>
</evidence>
<feature type="signal peptide" evidence="1">
    <location>
        <begin position="1"/>
        <end position="30"/>
    </location>
</feature>
<proteinExistence type="predicted"/>
<dbReference type="EMBL" id="JANFQO010000004">
    <property type="protein sequence ID" value="MCQ4164227.1"/>
    <property type="molecule type" value="Genomic_DNA"/>
</dbReference>
<dbReference type="PANTHER" id="PTHR47495">
    <property type="entry name" value="ALDEHYDE DEHYDROGENASE"/>
    <property type="match status" value="1"/>
</dbReference>
<dbReference type="InterPro" id="IPR012368">
    <property type="entry name" value="OxRdtase_Mopterin-bd_su_IorB"/>
</dbReference>
<keyword evidence="1" id="KW-0732">Signal</keyword>
<dbReference type="Gene3D" id="3.90.1170.50">
    <property type="entry name" value="Aldehyde oxidase/xanthine dehydrogenase, a/b hammerhead"/>
    <property type="match status" value="1"/>
</dbReference>
<dbReference type="InterPro" id="IPR052516">
    <property type="entry name" value="N-heterocyclic_Hydroxylase"/>
</dbReference>
<feature type="chain" id="PRO_5046428257" evidence="1">
    <location>
        <begin position="31"/>
        <end position="725"/>
    </location>
</feature>
<evidence type="ECO:0000313" key="4">
    <source>
        <dbReference type="Proteomes" id="UP001165498"/>
    </source>
</evidence>
<dbReference type="InterPro" id="IPR000674">
    <property type="entry name" value="Ald_Oxase/Xan_DH_a/b"/>
</dbReference>
<dbReference type="InterPro" id="IPR008274">
    <property type="entry name" value="AldOxase/xan_DH_MoCoBD1"/>
</dbReference>
<sequence>MDGSRRDFLRLSLLGGGAMLLGIALPAAQAQTAAPPAPPPDPNLYVRIDPDNRITITTPRSEMGQGVRTSLAMLVAEELEADWRQVQVATLGLDARAGDQGTGGSNSVAGLYEPLRRIGASLRELLIAAAAARWQVPAGECAARDSVVTHARSQRSARYADLIEAAAKLTPNPAPALKPRAQWRLLGKPQTGKDCADIVHGRAGYGLDVRRPGQLYAQIERPRRFGARVASFDAQAALAVPGVKQVFALEPGPGNIAGGVAVVATSTWAAAQGRAKLAVQWNEQDAGSDDSAALAKAALTALDAEPAEAVNKVGDPDAVLAAAARVIRADYQLPFLAHATLEPQNATAQWSGDHLTVWAPTQFPGLAARGIAKALDIKPEQITLHITLLGGGFGRRINGDYAVEAALVARQAGAPVQVMWTREDDLRHDFYRPLAAHRFEACLDADGWPQALRHRQAGTPIGATYDRTGQRTFGAEEIEGAGNGFYRAPNRSSGYTALAARVPRGWWRAVHTTHASFAMECFIDELAAAAGKDALAYRLALIDTIPVPAPGQDSDYAFNPARMRACLRRAAELAGWGKPLPKGQALGLACAIDHRSYAALVLQVSLQERELRIHRATCVADCGLVINPDGARAQIEGGIVQGLSAALGEAVTLKDGAVVEGNFHQYRLLRLAQAPLHIDVQFIESDAVKLTGLGEPALPLAAPALANALHALTGKRLRELPLRWS</sequence>
<dbReference type="Pfam" id="PF02738">
    <property type="entry name" value="MoCoBD_1"/>
    <property type="match status" value="1"/>
</dbReference>
<comment type="caution">
    <text evidence="3">The sequence shown here is derived from an EMBL/GenBank/DDBJ whole genome shotgun (WGS) entry which is preliminary data.</text>
</comment>
<accession>A0ABT1QPL4</accession>
<reference evidence="3" key="1">
    <citation type="submission" date="2022-07" db="EMBL/GenBank/DDBJ databases">
        <title>Tahibacter sp., a new gammaproteobacterium isolated from the silt sample collected at pig farm.</title>
        <authorList>
            <person name="Chen H."/>
        </authorList>
    </citation>
    <scope>NUCLEOTIDE SEQUENCE</scope>
    <source>
        <strain evidence="3">P2K</strain>
    </source>
</reference>
<feature type="domain" description="Aldehyde oxidase/xanthine dehydrogenase a/b hammerhead" evidence="2">
    <location>
        <begin position="200"/>
        <end position="285"/>
    </location>
</feature>
<protein>
    <submittedName>
        <fullName evidence="3">Molybdopterin-dependent oxidoreductase</fullName>
    </submittedName>
</protein>
<dbReference type="Pfam" id="PF20256">
    <property type="entry name" value="MoCoBD_2"/>
    <property type="match status" value="2"/>
</dbReference>
<dbReference type="PROSITE" id="PS51318">
    <property type="entry name" value="TAT"/>
    <property type="match status" value="1"/>
</dbReference>
<dbReference type="PIRSF" id="PIRSF036389">
    <property type="entry name" value="IOR_B"/>
    <property type="match status" value="1"/>
</dbReference>
<dbReference type="Proteomes" id="UP001165498">
    <property type="component" value="Unassembled WGS sequence"/>
</dbReference>
<dbReference type="Gene3D" id="3.30.365.10">
    <property type="entry name" value="Aldehyde oxidase/xanthine dehydrogenase, molybdopterin binding domain"/>
    <property type="match status" value="3"/>
</dbReference>
<dbReference type="SUPFAM" id="SSF56003">
    <property type="entry name" value="Molybdenum cofactor-binding domain"/>
    <property type="match status" value="2"/>
</dbReference>
<dbReference type="RefSeq" id="WP_255912749.1">
    <property type="nucleotide sequence ID" value="NZ_JANFQO010000004.1"/>
</dbReference>
<dbReference type="InterPro" id="IPR037165">
    <property type="entry name" value="AldOxase/xan_DH_Mopterin-bd_sf"/>
</dbReference>
<keyword evidence="4" id="KW-1185">Reference proteome</keyword>
<dbReference type="SMART" id="SM01008">
    <property type="entry name" value="Ald_Xan_dh_C"/>
    <property type="match status" value="1"/>
</dbReference>
<dbReference type="PANTHER" id="PTHR47495:SF2">
    <property type="entry name" value="ALDEHYDE DEHYDROGENASE"/>
    <property type="match status" value="1"/>
</dbReference>
<organism evidence="3 4">
    <name type="scientific">Tahibacter harae</name>
    <dbReference type="NCBI Taxonomy" id="2963937"/>
    <lineage>
        <taxon>Bacteria</taxon>
        <taxon>Pseudomonadati</taxon>
        <taxon>Pseudomonadota</taxon>
        <taxon>Gammaproteobacteria</taxon>
        <taxon>Lysobacterales</taxon>
        <taxon>Rhodanobacteraceae</taxon>
        <taxon>Tahibacter</taxon>
    </lineage>
</organism>
<name>A0ABT1QPL4_9GAMM</name>
<evidence type="ECO:0000256" key="1">
    <source>
        <dbReference type="SAM" id="SignalP"/>
    </source>
</evidence>
<dbReference type="InterPro" id="IPR006311">
    <property type="entry name" value="TAT_signal"/>
</dbReference>
<gene>
    <name evidence="3" type="ORF">NM961_05830</name>
</gene>
<evidence type="ECO:0000313" key="3">
    <source>
        <dbReference type="EMBL" id="MCQ4164227.1"/>
    </source>
</evidence>